<protein>
    <submittedName>
        <fullName evidence="1">Pyridoxamine 5'-phosphate oxidase family protein</fullName>
    </submittedName>
</protein>
<evidence type="ECO:0000313" key="1">
    <source>
        <dbReference type="EMBL" id="MFC3891241.1"/>
    </source>
</evidence>
<keyword evidence="2" id="KW-1185">Reference proteome</keyword>
<dbReference type="EMBL" id="JBHRZI010000010">
    <property type="protein sequence ID" value="MFC3891241.1"/>
    <property type="molecule type" value="Genomic_DNA"/>
</dbReference>
<evidence type="ECO:0000313" key="2">
    <source>
        <dbReference type="Proteomes" id="UP001595690"/>
    </source>
</evidence>
<proteinExistence type="predicted"/>
<dbReference type="Pfam" id="PF12900">
    <property type="entry name" value="Pyridox_ox_2"/>
    <property type="match status" value="1"/>
</dbReference>
<gene>
    <name evidence="1" type="ORF">ACFOWZ_07110</name>
</gene>
<dbReference type="SUPFAM" id="SSF50475">
    <property type="entry name" value="FMN-binding split barrel"/>
    <property type="match status" value="1"/>
</dbReference>
<accession>A0ABV8BPK6</accession>
<dbReference type="RefSeq" id="WP_382370381.1">
    <property type="nucleotide sequence ID" value="NZ_JBHRZI010000010.1"/>
</dbReference>
<dbReference type="InterPro" id="IPR012349">
    <property type="entry name" value="Split_barrel_FMN-bd"/>
</dbReference>
<dbReference type="InterPro" id="IPR024747">
    <property type="entry name" value="Pyridox_Oxase-rel"/>
</dbReference>
<name>A0ABV8BPK6_9PSEU</name>
<dbReference type="Proteomes" id="UP001595690">
    <property type="component" value="Unassembled WGS sequence"/>
</dbReference>
<dbReference type="Gene3D" id="2.30.110.10">
    <property type="entry name" value="Electron Transport, Fmn-binding Protein, Chain A"/>
    <property type="match status" value="1"/>
</dbReference>
<organism evidence="1 2">
    <name type="scientific">Lentzea rhizosphaerae</name>
    <dbReference type="NCBI Taxonomy" id="2041025"/>
    <lineage>
        <taxon>Bacteria</taxon>
        <taxon>Bacillati</taxon>
        <taxon>Actinomycetota</taxon>
        <taxon>Actinomycetes</taxon>
        <taxon>Pseudonocardiales</taxon>
        <taxon>Pseudonocardiaceae</taxon>
        <taxon>Lentzea</taxon>
    </lineage>
</organism>
<comment type="caution">
    <text evidence="1">The sequence shown here is derived from an EMBL/GenBank/DDBJ whole genome shotgun (WGS) entry which is preliminary data.</text>
</comment>
<reference evidence="2" key="1">
    <citation type="journal article" date="2019" name="Int. J. Syst. Evol. Microbiol.">
        <title>The Global Catalogue of Microorganisms (GCM) 10K type strain sequencing project: providing services to taxonomists for standard genome sequencing and annotation.</title>
        <authorList>
            <consortium name="The Broad Institute Genomics Platform"/>
            <consortium name="The Broad Institute Genome Sequencing Center for Infectious Disease"/>
            <person name="Wu L."/>
            <person name="Ma J."/>
        </authorList>
    </citation>
    <scope>NUCLEOTIDE SEQUENCE [LARGE SCALE GENOMIC DNA]</scope>
    <source>
        <strain evidence="2">CGMCC 4.7405</strain>
    </source>
</reference>
<sequence>MAAESRHLRELPELKSMNLLASTSFGRLVFSQHALPAIRLVNHIVDDGAVIIRTQLAATVLAPTGTVVTYEADAIDPHTHLGWSVIITGLAEWVTDARDVVRYERVLRPWGIGDQDQVIRIRPHLIAGFELAEHASN</sequence>